<protein>
    <submittedName>
        <fullName evidence="1">Uncharacterized protein</fullName>
    </submittedName>
</protein>
<comment type="caution">
    <text evidence="1">The sequence shown here is derived from an EMBL/GenBank/DDBJ whole genome shotgun (WGS) entry which is preliminary data.</text>
</comment>
<proteinExistence type="predicted"/>
<evidence type="ECO:0000313" key="2">
    <source>
        <dbReference type="Proteomes" id="UP001596422"/>
    </source>
</evidence>
<dbReference type="Proteomes" id="UP001596422">
    <property type="component" value="Unassembled WGS sequence"/>
</dbReference>
<keyword evidence="2" id="KW-1185">Reference proteome</keyword>
<reference evidence="2" key="1">
    <citation type="journal article" date="2019" name="Int. J. Syst. Evol. Microbiol.">
        <title>The Global Catalogue of Microorganisms (GCM) 10K type strain sequencing project: providing services to taxonomists for standard genome sequencing and annotation.</title>
        <authorList>
            <consortium name="The Broad Institute Genomics Platform"/>
            <consortium name="The Broad Institute Genome Sequencing Center for Infectious Disease"/>
            <person name="Wu L."/>
            <person name="Ma J."/>
        </authorList>
    </citation>
    <scope>NUCLEOTIDE SEQUENCE [LARGE SCALE GENOMIC DNA]</scope>
    <source>
        <strain evidence="2">NBRC 111756</strain>
    </source>
</reference>
<name>A0ABW1ZUN2_9GAMM</name>
<sequence>MKVSVWGDELAAWVVAAQLAAFGNEVQLCAGEVWGRTEAGKSIYPSHKAISAEPGLMELLQEGYGSGRLRAVPADEAFSAPVHWLGMAPDRLDEAVDLIRRIAEGGAKPCLVVNQSNFGIGASDRLQSLLDLDAGQAVVCLPDSLQEETRWRSSVSRMRCCSAARMSRRGVGCWGCSGPLPVPCARSS</sequence>
<gene>
    <name evidence="1" type="ORF">ACFQDL_02315</name>
</gene>
<dbReference type="EMBL" id="JBHSWE010000001">
    <property type="protein sequence ID" value="MFC6669074.1"/>
    <property type="molecule type" value="Genomic_DNA"/>
</dbReference>
<evidence type="ECO:0000313" key="1">
    <source>
        <dbReference type="EMBL" id="MFC6669074.1"/>
    </source>
</evidence>
<dbReference type="RefSeq" id="WP_379907620.1">
    <property type="nucleotide sequence ID" value="NZ_JBHSWE010000001.1"/>
</dbReference>
<accession>A0ABW1ZUN2</accession>
<organism evidence="1 2">
    <name type="scientific">Marinobacterium aestuariivivens</name>
    <dbReference type="NCBI Taxonomy" id="1698799"/>
    <lineage>
        <taxon>Bacteria</taxon>
        <taxon>Pseudomonadati</taxon>
        <taxon>Pseudomonadota</taxon>
        <taxon>Gammaproteobacteria</taxon>
        <taxon>Oceanospirillales</taxon>
        <taxon>Oceanospirillaceae</taxon>
        <taxon>Marinobacterium</taxon>
    </lineage>
</organism>